<feature type="compositionally biased region" description="Low complexity" evidence="10">
    <location>
        <begin position="1"/>
        <end position="15"/>
    </location>
</feature>
<evidence type="ECO:0000256" key="5">
    <source>
        <dbReference type="ARBA" id="ARBA00022519"/>
    </source>
</evidence>
<keyword evidence="5" id="KW-0997">Cell inner membrane</keyword>
<evidence type="ECO:0000256" key="8">
    <source>
        <dbReference type="ARBA" id="ARBA00022989"/>
    </source>
</evidence>
<feature type="transmembrane region" description="Helical" evidence="11">
    <location>
        <begin position="375"/>
        <end position="398"/>
    </location>
</feature>
<dbReference type="GO" id="GO:0055085">
    <property type="term" value="P:transmembrane transport"/>
    <property type="evidence" value="ECO:0007669"/>
    <property type="project" value="InterPro"/>
</dbReference>
<organism evidence="13 14">
    <name type="scientific">Micrococcus cohnii</name>
    <dbReference type="NCBI Taxonomy" id="993416"/>
    <lineage>
        <taxon>Bacteria</taxon>
        <taxon>Bacillati</taxon>
        <taxon>Actinomycetota</taxon>
        <taxon>Actinomycetes</taxon>
        <taxon>Micrococcales</taxon>
        <taxon>Micrococcaceae</taxon>
        <taxon>Micrococcus</taxon>
    </lineage>
</organism>
<dbReference type="GO" id="GO:0006865">
    <property type="term" value="P:amino acid transport"/>
    <property type="evidence" value="ECO:0007669"/>
    <property type="project" value="UniProtKB-KW"/>
</dbReference>
<dbReference type="PIRSF" id="PIRSF006060">
    <property type="entry name" value="AA_transporter"/>
    <property type="match status" value="1"/>
</dbReference>
<evidence type="ECO:0000256" key="11">
    <source>
        <dbReference type="SAM" id="Phobius"/>
    </source>
</evidence>
<dbReference type="AlphaFoldDB" id="A0A7W7M458"/>
<feature type="transmembrane region" description="Helical" evidence="11">
    <location>
        <begin position="444"/>
        <end position="462"/>
    </location>
</feature>
<proteinExistence type="inferred from homology"/>
<protein>
    <submittedName>
        <fullName evidence="13">AAT family amino acid transporter/histidine transporter</fullName>
    </submittedName>
</protein>
<evidence type="ECO:0000256" key="7">
    <source>
        <dbReference type="ARBA" id="ARBA00022970"/>
    </source>
</evidence>
<dbReference type="Proteomes" id="UP000540191">
    <property type="component" value="Unassembled WGS sequence"/>
</dbReference>
<evidence type="ECO:0000256" key="3">
    <source>
        <dbReference type="ARBA" id="ARBA00022448"/>
    </source>
</evidence>
<evidence type="ECO:0000313" key="14">
    <source>
        <dbReference type="Proteomes" id="UP000540191"/>
    </source>
</evidence>
<dbReference type="Gene3D" id="1.20.1740.10">
    <property type="entry name" value="Amino acid/polyamine transporter I"/>
    <property type="match status" value="1"/>
</dbReference>
<feature type="transmembrane region" description="Helical" evidence="11">
    <location>
        <begin position="99"/>
        <end position="127"/>
    </location>
</feature>
<evidence type="ECO:0000256" key="4">
    <source>
        <dbReference type="ARBA" id="ARBA00022475"/>
    </source>
</evidence>
<gene>
    <name evidence="13" type="ORF">HDA30_001889</name>
</gene>
<dbReference type="InterPro" id="IPR004841">
    <property type="entry name" value="AA-permease/SLC12A_dom"/>
</dbReference>
<comment type="similarity">
    <text evidence="2">Belongs to the amino acid-polyamine-organocation (APC) superfamily. Amino acid transporter (AAT) (TC 2.A.3.1) family.</text>
</comment>
<feature type="region of interest" description="Disordered" evidence="10">
    <location>
        <begin position="1"/>
        <end position="23"/>
    </location>
</feature>
<keyword evidence="14" id="KW-1185">Reference proteome</keyword>
<reference evidence="13 14" key="1">
    <citation type="submission" date="2020-08" db="EMBL/GenBank/DDBJ databases">
        <title>Sequencing the genomes of 1000 actinobacteria strains.</title>
        <authorList>
            <person name="Klenk H.-P."/>
        </authorList>
    </citation>
    <scope>NUCLEOTIDE SEQUENCE [LARGE SCALE GENOMIC DNA]</scope>
    <source>
        <strain evidence="13 14">DSM 23974</strain>
    </source>
</reference>
<evidence type="ECO:0000256" key="9">
    <source>
        <dbReference type="ARBA" id="ARBA00023136"/>
    </source>
</evidence>
<dbReference type="PROSITE" id="PS00218">
    <property type="entry name" value="AMINO_ACID_PERMEASE_1"/>
    <property type="match status" value="1"/>
</dbReference>
<comment type="subcellular location">
    <subcellularLocation>
        <location evidence="1">Cell inner membrane</location>
        <topology evidence="1">Multi-pass membrane protein</topology>
    </subcellularLocation>
</comment>
<comment type="caution">
    <text evidence="13">The sequence shown here is derived from an EMBL/GenBank/DDBJ whole genome shotgun (WGS) entry which is preliminary data.</text>
</comment>
<feature type="domain" description="Amino acid permease/ SLC12A" evidence="12">
    <location>
        <begin position="31"/>
        <end position="461"/>
    </location>
</feature>
<dbReference type="PANTHER" id="PTHR43495:SF4">
    <property type="entry name" value="AROMATIC AMINO ACID TRANSPORT PROTEIN AROP"/>
    <property type="match status" value="1"/>
</dbReference>
<feature type="transmembrane region" description="Helical" evidence="11">
    <location>
        <begin position="347"/>
        <end position="369"/>
    </location>
</feature>
<feature type="transmembrane region" description="Helical" evidence="11">
    <location>
        <begin position="256"/>
        <end position="275"/>
    </location>
</feature>
<dbReference type="InterPro" id="IPR004840">
    <property type="entry name" value="Amino_acid_permease_CS"/>
</dbReference>
<evidence type="ECO:0000313" key="13">
    <source>
        <dbReference type="EMBL" id="MBB4736381.1"/>
    </source>
</evidence>
<dbReference type="PANTHER" id="PTHR43495">
    <property type="entry name" value="GABA PERMEASE"/>
    <property type="match status" value="1"/>
</dbReference>
<accession>A0A7W7M458</accession>
<dbReference type="GO" id="GO:0005886">
    <property type="term" value="C:plasma membrane"/>
    <property type="evidence" value="ECO:0007669"/>
    <property type="project" value="UniProtKB-SubCell"/>
</dbReference>
<keyword evidence="7" id="KW-0029">Amino-acid transport</keyword>
<sequence>MSGSRTAASEAARTTGDAHGPGLQRELSTRHIIFIALGSAIGTGLFLGSSAAITAAGPGVLLAYLAAGAAVFFVMRALGEMAVREPVSGSFSAYAFRYLGPFAGFLTGWSFVFELAIVIIADITAAALYMQFWYPGTPAWVWIAAVICFIAGINIARVGRYGELEFWLSIVKVVAVLAMIGGGIALMLMGVSYEPGAPTGPQNLVAHGGLFPTGAAGMLAALSIVVFSFGGIETIGITAGEAKDPSGAIPKAINSVPVRILLFYVGTLAVTMSLVPWDRIELDSSPFVQIFGQLGVPFAAHLLNFVVLTAAVSAVNGCTYSMGRLLYSLAQDGQAPRVFTRVSSRGVPWASLLVVVGVMVVGAVVNTVAEDAFVTVAQIATFSVVWTWTMILLSHLGMRRAMTAAGERPGAFAMPGGTAATWATLAFVAFVVGVLAWLPESRQALAIGLVWVALLTLVWVVGARRHSLRHARTGRLPQP</sequence>
<dbReference type="EMBL" id="JACHNA010000001">
    <property type="protein sequence ID" value="MBB4736381.1"/>
    <property type="molecule type" value="Genomic_DNA"/>
</dbReference>
<dbReference type="Pfam" id="PF00324">
    <property type="entry name" value="AA_permease"/>
    <property type="match status" value="1"/>
</dbReference>
<keyword evidence="3" id="KW-0813">Transport</keyword>
<keyword evidence="9 11" id="KW-0472">Membrane</keyword>
<keyword evidence="8 11" id="KW-1133">Transmembrane helix</keyword>
<evidence type="ECO:0000256" key="2">
    <source>
        <dbReference type="ARBA" id="ARBA00008583"/>
    </source>
</evidence>
<evidence type="ECO:0000256" key="10">
    <source>
        <dbReference type="SAM" id="MobiDB-lite"/>
    </source>
</evidence>
<feature type="transmembrane region" description="Helical" evidence="11">
    <location>
        <begin position="213"/>
        <end position="235"/>
    </location>
</feature>
<feature type="transmembrane region" description="Helical" evidence="11">
    <location>
        <begin position="295"/>
        <end position="315"/>
    </location>
</feature>
<keyword evidence="4" id="KW-1003">Cell membrane</keyword>
<name>A0A7W7M458_9MICC</name>
<feature type="transmembrane region" description="Helical" evidence="11">
    <location>
        <begin position="139"/>
        <end position="158"/>
    </location>
</feature>
<evidence type="ECO:0000259" key="12">
    <source>
        <dbReference type="Pfam" id="PF00324"/>
    </source>
</evidence>
<feature type="transmembrane region" description="Helical" evidence="11">
    <location>
        <begin position="59"/>
        <end position="78"/>
    </location>
</feature>
<evidence type="ECO:0000256" key="1">
    <source>
        <dbReference type="ARBA" id="ARBA00004429"/>
    </source>
</evidence>
<feature type="transmembrane region" description="Helical" evidence="11">
    <location>
        <begin position="170"/>
        <end position="193"/>
    </location>
</feature>
<evidence type="ECO:0000256" key="6">
    <source>
        <dbReference type="ARBA" id="ARBA00022692"/>
    </source>
</evidence>
<feature type="transmembrane region" description="Helical" evidence="11">
    <location>
        <begin position="32"/>
        <end position="53"/>
    </location>
</feature>
<feature type="transmembrane region" description="Helical" evidence="11">
    <location>
        <begin position="419"/>
        <end position="438"/>
    </location>
</feature>
<keyword evidence="6 11" id="KW-0812">Transmembrane</keyword>
<dbReference type="RefSeq" id="WP_184241986.1">
    <property type="nucleotide sequence ID" value="NZ_JACHNA010000001.1"/>
</dbReference>
<dbReference type="FunFam" id="1.20.1740.10:FF:000001">
    <property type="entry name" value="Amino acid permease"/>
    <property type="match status" value="1"/>
</dbReference>